<dbReference type="EMBL" id="CADCTI010000259">
    <property type="protein sequence ID" value="CAA9270972.1"/>
    <property type="molecule type" value="Genomic_DNA"/>
</dbReference>
<proteinExistence type="predicted"/>
<feature type="non-terminal residue" evidence="2">
    <location>
        <position position="1"/>
    </location>
</feature>
<organism evidence="2">
    <name type="scientific">uncultured Blastococcus sp</name>
    <dbReference type="NCBI Taxonomy" id="217144"/>
    <lineage>
        <taxon>Bacteria</taxon>
        <taxon>Bacillati</taxon>
        <taxon>Actinomycetota</taxon>
        <taxon>Actinomycetes</taxon>
        <taxon>Geodermatophilales</taxon>
        <taxon>Geodermatophilaceae</taxon>
        <taxon>Blastococcus</taxon>
        <taxon>environmental samples</taxon>
    </lineage>
</organism>
<feature type="non-terminal residue" evidence="2">
    <location>
        <position position="81"/>
    </location>
</feature>
<feature type="region of interest" description="Disordered" evidence="1">
    <location>
        <begin position="1"/>
        <end position="81"/>
    </location>
</feature>
<dbReference type="AlphaFoldDB" id="A0A6J4J5H5"/>
<accession>A0A6J4J5H5</accession>
<feature type="compositionally biased region" description="Low complexity" evidence="1">
    <location>
        <begin position="65"/>
        <end position="81"/>
    </location>
</feature>
<reference evidence="2" key="1">
    <citation type="submission" date="2020-02" db="EMBL/GenBank/DDBJ databases">
        <authorList>
            <person name="Meier V. D."/>
        </authorList>
    </citation>
    <scope>NUCLEOTIDE SEQUENCE</scope>
    <source>
        <strain evidence="2">AVDCRST_MAG57</strain>
    </source>
</reference>
<name>A0A6J4J5H5_9ACTN</name>
<evidence type="ECO:0000256" key="1">
    <source>
        <dbReference type="SAM" id="MobiDB-lite"/>
    </source>
</evidence>
<sequence>AATDEVRPAAAPGGHPAGGPGRDGGVGGRARGPAHPGRPGGPDVDVDLRRRPRPGCHGHLDHEAAGPAAPAAIRGRPGARL</sequence>
<feature type="compositionally biased region" description="Gly residues" evidence="1">
    <location>
        <begin position="15"/>
        <end position="30"/>
    </location>
</feature>
<evidence type="ECO:0000313" key="2">
    <source>
        <dbReference type="EMBL" id="CAA9270972.1"/>
    </source>
</evidence>
<gene>
    <name evidence="2" type="ORF">AVDCRST_MAG57-3107</name>
</gene>
<feature type="compositionally biased region" description="Low complexity" evidence="1">
    <location>
        <begin position="31"/>
        <end position="43"/>
    </location>
</feature>
<protein>
    <submittedName>
        <fullName evidence="2">Uncharacterized protein</fullName>
    </submittedName>
</protein>